<feature type="transmembrane region" description="Helical" evidence="14">
    <location>
        <begin position="34"/>
        <end position="55"/>
    </location>
</feature>
<evidence type="ECO:0000313" key="17">
    <source>
        <dbReference type="Proteomes" id="UP001589609"/>
    </source>
</evidence>
<proteinExistence type="predicted"/>
<keyword evidence="5" id="KW-0597">Phosphoprotein</keyword>
<protein>
    <recommendedName>
        <fullName evidence="3">histidine kinase</fullName>
        <ecNumber evidence="3">2.7.13.3</ecNumber>
    </recommendedName>
</protein>
<keyword evidence="6" id="KW-0808">Transferase</keyword>
<comment type="subcellular location">
    <subcellularLocation>
        <location evidence="2">Cell membrane</location>
        <topology evidence="2">Multi-pass membrane protein</topology>
    </subcellularLocation>
</comment>
<evidence type="ECO:0000256" key="5">
    <source>
        <dbReference type="ARBA" id="ARBA00022553"/>
    </source>
</evidence>
<dbReference type="Pfam" id="PF02518">
    <property type="entry name" value="HATPase_c"/>
    <property type="match status" value="1"/>
</dbReference>
<evidence type="ECO:0000256" key="6">
    <source>
        <dbReference type="ARBA" id="ARBA00022679"/>
    </source>
</evidence>
<keyword evidence="10 16" id="KW-0067">ATP-binding</keyword>
<evidence type="ECO:0000256" key="3">
    <source>
        <dbReference type="ARBA" id="ARBA00012438"/>
    </source>
</evidence>
<comment type="catalytic activity">
    <reaction evidence="1">
        <text>ATP + protein L-histidine = ADP + protein N-phospho-L-histidine.</text>
        <dbReference type="EC" id="2.7.13.3"/>
    </reaction>
</comment>
<evidence type="ECO:0000256" key="13">
    <source>
        <dbReference type="ARBA" id="ARBA00023136"/>
    </source>
</evidence>
<evidence type="ECO:0000256" key="4">
    <source>
        <dbReference type="ARBA" id="ARBA00022475"/>
    </source>
</evidence>
<reference evidence="16 17" key="1">
    <citation type="submission" date="2024-09" db="EMBL/GenBank/DDBJ databases">
        <authorList>
            <person name="Sun Q."/>
            <person name="Mori K."/>
        </authorList>
    </citation>
    <scope>NUCLEOTIDE SEQUENCE [LARGE SCALE GENOMIC DNA]</scope>
    <source>
        <strain evidence="16 17">JCM 11201</strain>
    </source>
</reference>
<dbReference type="PROSITE" id="PS50109">
    <property type="entry name" value="HIS_KIN"/>
    <property type="match status" value="1"/>
</dbReference>
<dbReference type="Pfam" id="PF07694">
    <property type="entry name" value="5TM-5TMR_LYT"/>
    <property type="match status" value="1"/>
</dbReference>
<dbReference type="InterPro" id="IPR003594">
    <property type="entry name" value="HATPase_dom"/>
</dbReference>
<dbReference type="CDD" id="cd00082">
    <property type="entry name" value="HisKA"/>
    <property type="match status" value="1"/>
</dbReference>
<evidence type="ECO:0000256" key="7">
    <source>
        <dbReference type="ARBA" id="ARBA00022692"/>
    </source>
</evidence>
<dbReference type="PANTHER" id="PTHR43065">
    <property type="entry name" value="SENSOR HISTIDINE KINASE"/>
    <property type="match status" value="1"/>
</dbReference>
<dbReference type="RefSeq" id="WP_379952461.1">
    <property type="nucleotide sequence ID" value="NZ_JBHMAF010000199.1"/>
</dbReference>
<name>A0ABV5WPN7_9BACI</name>
<evidence type="ECO:0000259" key="15">
    <source>
        <dbReference type="PROSITE" id="PS50109"/>
    </source>
</evidence>
<dbReference type="EC" id="2.7.13.3" evidence="3"/>
<dbReference type="Gene3D" id="1.10.287.130">
    <property type="match status" value="1"/>
</dbReference>
<keyword evidence="13 14" id="KW-0472">Membrane</keyword>
<feature type="transmembrane region" description="Helical" evidence="14">
    <location>
        <begin position="97"/>
        <end position="119"/>
    </location>
</feature>
<evidence type="ECO:0000256" key="11">
    <source>
        <dbReference type="ARBA" id="ARBA00022989"/>
    </source>
</evidence>
<keyword evidence="8" id="KW-0547">Nucleotide-binding</keyword>
<keyword evidence="9" id="KW-0418">Kinase</keyword>
<evidence type="ECO:0000256" key="8">
    <source>
        <dbReference type="ARBA" id="ARBA00022741"/>
    </source>
</evidence>
<dbReference type="InterPro" id="IPR005467">
    <property type="entry name" value="His_kinase_dom"/>
</dbReference>
<dbReference type="PANTHER" id="PTHR43065:SF46">
    <property type="entry name" value="C4-DICARBOXYLATE TRANSPORT SENSOR PROTEIN DCTB"/>
    <property type="match status" value="1"/>
</dbReference>
<keyword evidence="11 14" id="KW-1133">Transmembrane helix</keyword>
<evidence type="ECO:0000256" key="10">
    <source>
        <dbReference type="ARBA" id="ARBA00022840"/>
    </source>
</evidence>
<keyword evidence="12" id="KW-0902">Two-component regulatory system</keyword>
<dbReference type="Proteomes" id="UP001589609">
    <property type="component" value="Unassembled WGS sequence"/>
</dbReference>
<dbReference type="PRINTS" id="PR00344">
    <property type="entry name" value="BCTRLSENSOR"/>
</dbReference>
<evidence type="ECO:0000256" key="9">
    <source>
        <dbReference type="ARBA" id="ARBA00022777"/>
    </source>
</evidence>
<keyword evidence="17" id="KW-1185">Reference proteome</keyword>
<dbReference type="EMBL" id="JBHMAF010000199">
    <property type="protein sequence ID" value="MFB9762565.1"/>
    <property type="molecule type" value="Genomic_DNA"/>
</dbReference>
<dbReference type="GO" id="GO:0005524">
    <property type="term" value="F:ATP binding"/>
    <property type="evidence" value="ECO:0007669"/>
    <property type="project" value="UniProtKB-KW"/>
</dbReference>
<feature type="transmembrane region" description="Helical" evidence="14">
    <location>
        <begin position="131"/>
        <end position="154"/>
    </location>
</feature>
<feature type="domain" description="Histidine kinase" evidence="15">
    <location>
        <begin position="216"/>
        <end position="420"/>
    </location>
</feature>
<evidence type="ECO:0000256" key="1">
    <source>
        <dbReference type="ARBA" id="ARBA00000085"/>
    </source>
</evidence>
<dbReference type="Pfam" id="PF00512">
    <property type="entry name" value="HisKA"/>
    <property type="match status" value="1"/>
</dbReference>
<dbReference type="InterPro" id="IPR036890">
    <property type="entry name" value="HATPase_C_sf"/>
</dbReference>
<evidence type="ECO:0000256" key="12">
    <source>
        <dbReference type="ARBA" id="ARBA00023012"/>
    </source>
</evidence>
<evidence type="ECO:0000313" key="16">
    <source>
        <dbReference type="EMBL" id="MFB9762565.1"/>
    </source>
</evidence>
<feature type="transmembrane region" description="Helical" evidence="14">
    <location>
        <begin position="5"/>
        <end position="22"/>
    </location>
</feature>
<accession>A0ABV5WPN7</accession>
<dbReference type="SUPFAM" id="SSF47384">
    <property type="entry name" value="Homodimeric domain of signal transducing histidine kinase"/>
    <property type="match status" value="1"/>
</dbReference>
<dbReference type="InterPro" id="IPR004358">
    <property type="entry name" value="Sig_transdc_His_kin-like_C"/>
</dbReference>
<dbReference type="SMART" id="SM00388">
    <property type="entry name" value="HisKA"/>
    <property type="match status" value="1"/>
</dbReference>
<gene>
    <name evidence="16" type="ORF">ACFFMS_30530</name>
</gene>
<dbReference type="InterPro" id="IPR036097">
    <property type="entry name" value="HisK_dim/P_sf"/>
</dbReference>
<evidence type="ECO:0000256" key="2">
    <source>
        <dbReference type="ARBA" id="ARBA00004651"/>
    </source>
</evidence>
<keyword evidence="7 14" id="KW-0812">Transmembrane</keyword>
<sequence length="423" mass="48377">MFKGLLLNTLIIIMPVFIYQLLRLERYRGAVWMPQWLLGIICGLASILCMMFPVVQGSSFFLDLRWVPFIIAVLYGGYRGGIVAGILLLGYRAYVDFSLAFYFVVIMNFLLFFLLLPISKRFIELSLPRKILSGTVLLVCSYVIVIPFIWYYFYSINNLSFFFQQGLRFFLFSGLCTIGAVMCSIILFERIYENERMQQEFSKAEKLNMVSELAAAIAHEVRNPLTVVRGFIQLTKENVTEQHKYFMETAILELDRAEGIITDYLNFAKPKSIHKERLHISQELLALLEFIQSYANLKGVHIESQIEGDLFITGDPLQFKQVILNLVKNAVEATENQGSVLVKAYAQNRTVLIQIADTGEGMRPDQLQRLGSPYYSTKEKGTGLGLMVTFRLVEEFKGRLRFESQYGKGTTAMLKFPCESPAK</sequence>
<dbReference type="InterPro" id="IPR011620">
    <property type="entry name" value="Sig_transdc_His_kinase_LytS_TM"/>
</dbReference>
<feature type="transmembrane region" description="Helical" evidence="14">
    <location>
        <begin position="67"/>
        <end position="91"/>
    </location>
</feature>
<dbReference type="Gene3D" id="3.30.565.10">
    <property type="entry name" value="Histidine kinase-like ATPase, C-terminal domain"/>
    <property type="match status" value="1"/>
</dbReference>
<feature type="transmembrane region" description="Helical" evidence="14">
    <location>
        <begin position="166"/>
        <end position="188"/>
    </location>
</feature>
<comment type="caution">
    <text evidence="16">The sequence shown here is derived from an EMBL/GenBank/DDBJ whole genome shotgun (WGS) entry which is preliminary data.</text>
</comment>
<evidence type="ECO:0000256" key="14">
    <source>
        <dbReference type="SAM" id="Phobius"/>
    </source>
</evidence>
<dbReference type="InterPro" id="IPR003661">
    <property type="entry name" value="HisK_dim/P_dom"/>
</dbReference>
<organism evidence="16 17">
    <name type="scientific">Ectobacillus funiculus</name>
    <dbReference type="NCBI Taxonomy" id="137993"/>
    <lineage>
        <taxon>Bacteria</taxon>
        <taxon>Bacillati</taxon>
        <taxon>Bacillota</taxon>
        <taxon>Bacilli</taxon>
        <taxon>Bacillales</taxon>
        <taxon>Bacillaceae</taxon>
        <taxon>Ectobacillus</taxon>
    </lineage>
</organism>
<keyword evidence="4" id="KW-1003">Cell membrane</keyword>
<dbReference type="SMART" id="SM00387">
    <property type="entry name" value="HATPase_c"/>
    <property type="match status" value="1"/>
</dbReference>
<dbReference type="SUPFAM" id="SSF55874">
    <property type="entry name" value="ATPase domain of HSP90 chaperone/DNA topoisomerase II/histidine kinase"/>
    <property type="match status" value="1"/>
</dbReference>